<protein>
    <submittedName>
        <fullName evidence="1">Uncharacterized protein</fullName>
    </submittedName>
</protein>
<proteinExistence type="predicted"/>
<dbReference type="Proteomes" id="UP000054532">
    <property type="component" value="Unassembled WGS sequence"/>
</dbReference>
<dbReference type="EMBL" id="KI689300">
    <property type="protein sequence ID" value="ETK73479.1"/>
    <property type="molecule type" value="Genomic_DNA"/>
</dbReference>
<feature type="non-terminal residue" evidence="1">
    <location>
        <position position="1"/>
    </location>
</feature>
<name>W2FS57_PHYNI</name>
<reference evidence="1" key="1">
    <citation type="submission" date="2013-11" db="EMBL/GenBank/DDBJ databases">
        <title>The Genome Sequence of Phytophthora parasitica CJ02B3.</title>
        <authorList>
            <consortium name="The Broad Institute Genomics Platform"/>
            <person name="Russ C."/>
            <person name="Tyler B."/>
            <person name="Panabieres F."/>
            <person name="Shan W."/>
            <person name="Tripathy S."/>
            <person name="Grunwald N."/>
            <person name="Machado M."/>
            <person name="Johnson C.S."/>
            <person name="Arredondo F."/>
            <person name="Hong C."/>
            <person name="Coffey M."/>
            <person name="Young S.K."/>
            <person name="Zeng Q."/>
            <person name="Gargeya S."/>
            <person name="Fitzgerald M."/>
            <person name="Abouelleil A."/>
            <person name="Alvarado L."/>
            <person name="Chapman S.B."/>
            <person name="Gainer-Dewar J."/>
            <person name="Goldberg J."/>
            <person name="Griggs A."/>
            <person name="Gujja S."/>
            <person name="Hansen M."/>
            <person name="Howarth C."/>
            <person name="Imamovic A."/>
            <person name="Ireland A."/>
            <person name="Larimer J."/>
            <person name="McCowan C."/>
            <person name="Murphy C."/>
            <person name="Pearson M."/>
            <person name="Poon T.W."/>
            <person name="Priest M."/>
            <person name="Roberts A."/>
            <person name="Saif S."/>
            <person name="Shea T."/>
            <person name="Sykes S."/>
            <person name="Wortman J."/>
            <person name="Nusbaum C."/>
            <person name="Birren B."/>
        </authorList>
    </citation>
    <scope>NUCLEOTIDE SEQUENCE [LARGE SCALE GENOMIC DNA]</scope>
    <source>
        <strain evidence="1">CJ02B3</strain>
    </source>
</reference>
<dbReference type="Proteomes" id="UP000053236">
    <property type="component" value="Unassembled WGS sequence"/>
</dbReference>
<dbReference type="EMBL" id="KI696056">
    <property type="protein sequence ID" value="ETM33396.1"/>
    <property type="molecule type" value="Genomic_DNA"/>
</dbReference>
<evidence type="ECO:0000313" key="2">
    <source>
        <dbReference type="EMBL" id="ETM33396.1"/>
    </source>
</evidence>
<dbReference type="AlphaFoldDB" id="W2FS57"/>
<sequence>HYILPAVLYSDFVLAPAETTQYIRHRLEEGRQESAR</sequence>
<evidence type="ECO:0000313" key="1">
    <source>
        <dbReference type="EMBL" id="ETK73479.1"/>
    </source>
</evidence>
<reference evidence="2" key="2">
    <citation type="submission" date="2013-11" db="EMBL/GenBank/DDBJ databases">
        <title>The Genome Sequence of Phytophthora parasitica IAC_01/95.</title>
        <authorList>
            <consortium name="The Broad Institute Genomics Platform"/>
            <person name="Russ C."/>
            <person name="Tyler B."/>
            <person name="Panabieres F."/>
            <person name="Shan W."/>
            <person name="Tripathy S."/>
            <person name="Grunwald N."/>
            <person name="Machado M."/>
            <person name="Johnson C.S."/>
            <person name="Arredondo F."/>
            <person name="Hong C."/>
            <person name="Coffey M."/>
            <person name="Young S.K."/>
            <person name="Zeng Q."/>
            <person name="Gargeya S."/>
            <person name="Fitzgerald M."/>
            <person name="Abouelleil A."/>
            <person name="Alvarado L."/>
            <person name="Chapman S.B."/>
            <person name="Gainer-Dewar J."/>
            <person name="Goldberg J."/>
            <person name="Griggs A."/>
            <person name="Gujja S."/>
            <person name="Hansen M."/>
            <person name="Howarth C."/>
            <person name="Imamovic A."/>
            <person name="Ireland A."/>
            <person name="Larimer J."/>
            <person name="McCowan C."/>
            <person name="Murphy C."/>
            <person name="Pearson M."/>
            <person name="Poon T.W."/>
            <person name="Priest M."/>
            <person name="Roberts A."/>
            <person name="Saif S."/>
            <person name="Shea T."/>
            <person name="Sykes S."/>
            <person name="Wortman J."/>
            <person name="Nusbaum C."/>
            <person name="Birren B."/>
        </authorList>
    </citation>
    <scope>NUCLEOTIDE SEQUENCE [LARGE SCALE GENOMIC DNA]</scope>
    <source>
        <strain evidence="2">IAC_01/95</strain>
    </source>
</reference>
<gene>
    <name evidence="2" type="ORF">L914_19369</name>
    <name evidence="1" type="ORF">L915_19597</name>
</gene>
<organism evidence="1">
    <name type="scientific">Phytophthora nicotianae</name>
    <name type="common">Potato buckeye rot agent</name>
    <name type="synonym">Phytophthora parasitica</name>
    <dbReference type="NCBI Taxonomy" id="4792"/>
    <lineage>
        <taxon>Eukaryota</taxon>
        <taxon>Sar</taxon>
        <taxon>Stramenopiles</taxon>
        <taxon>Oomycota</taxon>
        <taxon>Peronosporomycetes</taxon>
        <taxon>Peronosporales</taxon>
        <taxon>Peronosporaceae</taxon>
        <taxon>Phytophthora</taxon>
    </lineage>
</organism>
<feature type="non-terminal residue" evidence="1">
    <location>
        <position position="36"/>
    </location>
</feature>
<accession>W2FS57</accession>